<dbReference type="InterPro" id="IPR029044">
    <property type="entry name" value="Nucleotide-diphossugar_trans"/>
</dbReference>
<dbReference type="Gene3D" id="3.90.550.10">
    <property type="entry name" value="Spore Coat Polysaccharide Biosynthesis Protein SpsA, Chain A"/>
    <property type="match status" value="1"/>
</dbReference>
<dbReference type="CDD" id="cd00761">
    <property type="entry name" value="Glyco_tranf_GTA_type"/>
    <property type="match status" value="1"/>
</dbReference>
<dbReference type="PANTHER" id="PTHR22916">
    <property type="entry name" value="GLYCOSYLTRANSFERASE"/>
    <property type="match status" value="1"/>
</dbReference>
<dbReference type="InterPro" id="IPR001173">
    <property type="entry name" value="Glyco_trans_2-like"/>
</dbReference>
<feature type="transmembrane region" description="Helical" evidence="1">
    <location>
        <begin position="287"/>
        <end position="310"/>
    </location>
</feature>
<accession>K6AKY6</accession>
<evidence type="ECO:0000313" key="3">
    <source>
        <dbReference type="EMBL" id="EKN16393.1"/>
    </source>
</evidence>
<dbReference type="Proteomes" id="UP000006330">
    <property type="component" value="Unassembled WGS sequence"/>
</dbReference>
<name>K6AKY6_9BACT</name>
<protein>
    <recommendedName>
        <fullName evidence="2">Glycosyltransferase 2-like domain-containing protein</fullName>
    </recommendedName>
</protein>
<dbReference type="OrthoDB" id="6307329at2"/>
<dbReference type="AlphaFoldDB" id="K6AKY6"/>
<feature type="domain" description="Glycosyltransferase 2-like" evidence="2">
    <location>
        <begin position="9"/>
        <end position="128"/>
    </location>
</feature>
<dbReference type="GO" id="GO:0016758">
    <property type="term" value="F:hexosyltransferase activity"/>
    <property type="evidence" value="ECO:0007669"/>
    <property type="project" value="UniProtKB-ARBA"/>
</dbReference>
<gene>
    <name evidence="3" type="ORF">HMPREF1076_01527</name>
</gene>
<dbReference type="Pfam" id="PF00535">
    <property type="entry name" value="Glycos_transf_2"/>
    <property type="match status" value="1"/>
</dbReference>
<dbReference type="RefSeq" id="WP_007652845.1">
    <property type="nucleotide sequence ID" value="NZ_JH976472.1"/>
</dbReference>
<dbReference type="EMBL" id="AGZO01000014">
    <property type="protein sequence ID" value="EKN16393.1"/>
    <property type="molecule type" value="Genomic_DNA"/>
</dbReference>
<keyword evidence="1" id="KW-1133">Transmembrane helix</keyword>
<evidence type="ECO:0000256" key="1">
    <source>
        <dbReference type="SAM" id="Phobius"/>
    </source>
</evidence>
<keyword evidence="1" id="KW-0812">Transmembrane</keyword>
<dbReference type="HOGENOM" id="CLU_025996_25_1_10"/>
<sequence length="318" mass="36614">MGISFPMVSIIIPCYNAEKYLSNIMNSVLLQTYKKWETICVNDGSNDNTENILLKYAKQDERIKVVSQLNMGVVKAREVGIKEAGGDYLLFVDADDTLVPEALEMLVDRLSVYPHADIVVSGYHIVCQGTVLSTKIPKIDILDSLSYLKRVLVGKTGWELWSKLFRKSLFDEDLTHPQRIRIGEDAAVFIQLVAKSKTIVGCNTPIYNYIQNEESVSQRKSVELAEETLKAAIFIENYLKKTVFYHDLKKEIDAMFLLFYSNSTRRGYLSWNNSLVKKIKKEHFSIVSFYLIPFYKAVYICCWYSLGYLLKYSNIRKH</sequence>
<dbReference type="SUPFAM" id="SSF53448">
    <property type="entry name" value="Nucleotide-diphospho-sugar transferases"/>
    <property type="match status" value="1"/>
</dbReference>
<evidence type="ECO:0000313" key="4">
    <source>
        <dbReference type="Proteomes" id="UP000006330"/>
    </source>
</evidence>
<evidence type="ECO:0000259" key="2">
    <source>
        <dbReference type="Pfam" id="PF00535"/>
    </source>
</evidence>
<keyword evidence="1" id="KW-0472">Membrane</keyword>
<reference evidence="3 4" key="1">
    <citation type="submission" date="2012-02" db="EMBL/GenBank/DDBJ databases">
        <title>The Genome Sequence of Parabacteroides goldsteinii CL02T12C30.</title>
        <authorList>
            <consortium name="The Broad Institute Genome Sequencing Platform"/>
            <person name="Earl A."/>
            <person name="Ward D."/>
            <person name="Feldgarden M."/>
            <person name="Gevers D."/>
            <person name="Zitomersky N.L."/>
            <person name="Coyne M.J."/>
            <person name="Comstock L.E."/>
            <person name="Young S.K."/>
            <person name="Zeng Q."/>
            <person name="Gargeya S."/>
            <person name="Fitzgerald M."/>
            <person name="Haas B."/>
            <person name="Abouelleil A."/>
            <person name="Alvarado L."/>
            <person name="Arachchi H.M."/>
            <person name="Berlin A."/>
            <person name="Chapman S.B."/>
            <person name="Gearin G."/>
            <person name="Goldberg J."/>
            <person name="Griggs A."/>
            <person name="Gujja S."/>
            <person name="Hansen M."/>
            <person name="Heiman D."/>
            <person name="Howarth C."/>
            <person name="Larimer J."/>
            <person name="Lui A."/>
            <person name="MacDonald P.J.P."/>
            <person name="McCowen C."/>
            <person name="Montmayeur A."/>
            <person name="Murphy C."/>
            <person name="Neiman D."/>
            <person name="Pearson M."/>
            <person name="Priest M."/>
            <person name="Roberts A."/>
            <person name="Saif S."/>
            <person name="Shea T."/>
            <person name="Sisk P."/>
            <person name="Stolte C."/>
            <person name="Sykes S."/>
            <person name="Wortman J."/>
            <person name="Nusbaum C."/>
            <person name="Birren B."/>
        </authorList>
    </citation>
    <scope>NUCLEOTIDE SEQUENCE [LARGE SCALE GENOMIC DNA]</scope>
    <source>
        <strain evidence="3 4">CL02T12C30</strain>
    </source>
</reference>
<organism evidence="3 4">
    <name type="scientific">Parabacteroides goldsteinii CL02T12C30</name>
    <dbReference type="NCBI Taxonomy" id="999418"/>
    <lineage>
        <taxon>Bacteria</taxon>
        <taxon>Pseudomonadati</taxon>
        <taxon>Bacteroidota</taxon>
        <taxon>Bacteroidia</taxon>
        <taxon>Bacteroidales</taxon>
        <taxon>Tannerellaceae</taxon>
        <taxon>Parabacteroides</taxon>
    </lineage>
</organism>
<dbReference type="PANTHER" id="PTHR22916:SF3">
    <property type="entry name" value="UDP-GLCNAC:BETAGAL BETA-1,3-N-ACETYLGLUCOSAMINYLTRANSFERASE-LIKE PROTEIN 1"/>
    <property type="match status" value="1"/>
</dbReference>
<comment type="caution">
    <text evidence="3">The sequence shown here is derived from an EMBL/GenBank/DDBJ whole genome shotgun (WGS) entry which is preliminary data.</text>
</comment>
<proteinExistence type="predicted"/>